<dbReference type="Gene3D" id="3.30.230.10">
    <property type="match status" value="1"/>
</dbReference>
<sequence length="120" mass="14201">MVLIVLPKKYRLPAYLIPAVLKNGKKFYCQNLIIFILKNKKPYSRVCFIVPLKVNKRAVKRNRLKRVLRNNYKKQMKDFKANNDIILLAKPCMPPNIRASKKNELNQMREDFKKANLIDV</sequence>
<evidence type="ECO:0000313" key="9">
    <source>
        <dbReference type="EMBL" id="PIS08885.1"/>
    </source>
</evidence>
<dbReference type="NCBIfam" id="TIGR00188">
    <property type="entry name" value="rnpA"/>
    <property type="match status" value="1"/>
</dbReference>
<keyword evidence="2 7" id="KW-0819">tRNA processing</keyword>
<evidence type="ECO:0000256" key="1">
    <source>
        <dbReference type="ARBA" id="ARBA00002663"/>
    </source>
</evidence>
<evidence type="ECO:0000256" key="8">
    <source>
        <dbReference type="NCBIfam" id="TIGR00188"/>
    </source>
</evidence>
<dbReference type="PANTHER" id="PTHR33992:SF1">
    <property type="entry name" value="RIBONUCLEASE P PROTEIN COMPONENT"/>
    <property type="match status" value="1"/>
</dbReference>
<organism evidence="9 10">
    <name type="scientific">Candidatus Beckwithbacteria bacterium CG10_big_fil_rev_8_21_14_0_10_34_10</name>
    <dbReference type="NCBI Taxonomy" id="1974495"/>
    <lineage>
        <taxon>Bacteria</taxon>
        <taxon>Candidatus Beckwithiibacteriota</taxon>
    </lineage>
</organism>
<dbReference type="InterPro" id="IPR020568">
    <property type="entry name" value="Ribosomal_Su5_D2-typ_SF"/>
</dbReference>
<keyword evidence="4 7" id="KW-0255">Endonuclease</keyword>
<dbReference type="Proteomes" id="UP000230093">
    <property type="component" value="Unassembled WGS sequence"/>
</dbReference>
<evidence type="ECO:0000256" key="3">
    <source>
        <dbReference type="ARBA" id="ARBA00022722"/>
    </source>
</evidence>
<evidence type="ECO:0000256" key="4">
    <source>
        <dbReference type="ARBA" id="ARBA00022759"/>
    </source>
</evidence>
<dbReference type="EMBL" id="PEZT01000025">
    <property type="protein sequence ID" value="PIS08885.1"/>
    <property type="molecule type" value="Genomic_DNA"/>
</dbReference>
<keyword evidence="5 7" id="KW-0378">Hydrolase</keyword>
<dbReference type="HAMAP" id="MF_00227">
    <property type="entry name" value="RNase_P"/>
    <property type="match status" value="1"/>
</dbReference>
<keyword evidence="3 7" id="KW-0540">Nuclease</keyword>
<name>A0A2H0W8I6_9BACT</name>
<evidence type="ECO:0000256" key="6">
    <source>
        <dbReference type="ARBA" id="ARBA00022884"/>
    </source>
</evidence>
<comment type="similarity">
    <text evidence="7">Belongs to the RnpA family.</text>
</comment>
<proteinExistence type="inferred from homology"/>
<accession>A0A2H0W8I6</accession>
<dbReference type="PANTHER" id="PTHR33992">
    <property type="entry name" value="RIBONUCLEASE P PROTEIN COMPONENT"/>
    <property type="match status" value="1"/>
</dbReference>
<dbReference type="GO" id="GO:0030677">
    <property type="term" value="C:ribonuclease P complex"/>
    <property type="evidence" value="ECO:0007669"/>
    <property type="project" value="TreeGrafter"/>
</dbReference>
<evidence type="ECO:0000256" key="5">
    <source>
        <dbReference type="ARBA" id="ARBA00022801"/>
    </source>
</evidence>
<dbReference type="InterPro" id="IPR000100">
    <property type="entry name" value="RNase_P"/>
</dbReference>
<reference evidence="10" key="1">
    <citation type="submission" date="2017-09" db="EMBL/GenBank/DDBJ databases">
        <title>Depth-based differentiation of microbial function through sediment-hosted aquifers and enrichment of novel symbionts in the deep terrestrial subsurface.</title>
        <authorList>
            <person name="Probst A.J."/>
            <person name="Ladd B."/>
            <person name="Jarett J.K."/>
            <person name="Geller-Mcgrath D.E."/>
            <person name="Sieber C.M.K."/>
            <person name="Emerson J.B."/>
            <person name="Anantharaman K."/>
            <person name="Thomas B.C."/>
            <person name="Malmstrom R."/>
            <person name="Stieglmeier M."/>
            <person name="Klingl A."/>
            <person name="Woyke T."/>
            <person name="Ryan C.M."/>
            <person name="Banfield J.F."/>
        </authorList>
    </citation>
    <scope>NUCLEOTIDE SEQUENCE [LARGE SCALE GENOMIC DNA]</scope>
</reference>
<evidence type="ECO:0000256" key="7">
    <source>
        <dbReference type="HAMAP-Rule" id="MF_00227"/>
    </source>
</evidence>
<dbReference type="GO" id="GO:0042781">
    <property type="term" value="F:3'-tRNA processing endoribonuclease activity"/>
    <property type="evidence" value="ECO:0007669"/>
    <property type="project" value="TreeGrafter"/>
</dbReference>
<dbReference type="GO" id="GO:0001682">
    <property type="term" value="P:tRNA 5'-leader removal"/>
    <property type="evidence" value="ECO:0007669"/>
    <property type="project" value="UniProtKB-UniRule"/>
</dbReference>
<gene>
    <name evidence="7 9" type="primary">rnpA</name>
    <name evidence="9" type="ORF">COT75_04330</name>
</gene>
<dbReference type="InterPro" id="IPR020539">
    <property type="entry name" value="RNase_P_CS"/>
</dbReference>
<dbReference type="EC" id="3.1.26.5" evidence="7 8"/>
<keyword evidence="6 7" id="KW-0694">RNA-binding</keyword>
<dbReference type="InterPro" id="IPR014721">
    <property type="entry name" value="Ribsml_uS5_D2-typ_fold_subgr"/>
</dbReference>
<dbReference type="Pfam" id="PF00825">
    <property type="entry name" value="Ribonuclease_P"/>
    <property type="match status" value="1"/>
</dbReference>
<evidence type="ECO:0000313" key="10">
    <source>
        <dbReference type="Proteomes" id="UP000230093"/>
    </source>
</evidence>
<comment type="caution">
    <text evidence="9">The sequence shown here is derived from an EMBL/GenBank/DDBJ whole genome shotgun (WGS) entry which is preliminary data.</text>
</comment>
<dbReference type="GO" id="GO:0000049">
    <property type="term" value="F:tRNA binding"/>
    <property type="evidence" value="ECO:0007669"/>
    <property type="project" value="UniProtKB-UniRule"/>
</dbReference>
<dbReference type="PROSITE" id="PS00648">
    <property type="entry name" value="RIBONUCLEASE_P"/>
    <property type="match status" value="1"/>
</dbReference>
<comment type="catalytic activity">
    <reaction evidence="7">
        <text>Endonucleolytic cleavage of RNA, removing 5'-extranucleotides from tRNA precursor.</text>
        <dbReference type="EC" id="3.1.26.5"/>
    </reaction>
</comment>
<dbReference type="GO" id="GO:0004526">
    <property type="term" value="F:ribonuclease P activity"/>
    <property type="evidence" value="ECO:0007669"/>
    <property type="project" value="UniProtKB-UniRule"/>
</dbReference>
<dbReference type="SUPFAM" id="SSF54211">
    <property type="entry name" value="Ribosomal protein S5 domain 2-like"/>
    <property type="match status" value="1"/>
</dbReference>
<dbReference type="AlphaFoldDB" id="A0A2H0W8I6"/>
<comment type="subunit">
    <text evidence="7">Consists of a catalytic RNA component (M1 or rnpB) and a protein subunit.</text>
</comment>
<protein>
    <recommendedName>
        <fullName evidence="7 8">Ribonuclease P protein component</fullName>
        <shortName evidence="7">RNase P protein</shortName>
        <shortName evidence="7">RNaseP protein</shortName>
        <ecNumber evidence="7 8">3.1.26.5</ecNumber>
    </recommendedName>
    <alternativeName>
        <fullName evidence="7">Protein C5</fullName>
    </alternativeName>
</protein>
<comment type="function">
    <text evidence="1 7">RNaseP catalyzes the removal of the 5'-leader sequence from pre-tRNA to produce the mature 5'-terminus. It can also cleave other RNA substrates such as 4.5S RNA. The protein component plays an auxiliary but essential role in vivo by binding to the 5'-leader sequence and broadening the substrate specificity of the ribozyme.</text>
</comment>
<evidence type="ECO:0000256" key="2">
    <source>
        <dbReference type="ARBA" id="ARBA00022694"/>
    </source>
</evidence>